<dbReference type="PROSITE" id="PS51725">
    <property type="entry name" value="ABM"/>
    <property type="match status" value="1"/>
</dbReference>
<keyword evidence="3" id="KW-1185">Reference proteome</keyword>
<dbReference type="Proteomes" id="UP000325141">
    <property type="component" value="Unassembled WGS sequence"/>
</dbReference>
<protein>
    <recommendedName>
        <fullName evidence="1">ABM domain-containing protein</fullName>
    </recommendedName>
</protein>
<evidence type="ECO:0000259" key="1">
    <source>
        <dbReference type="PROSITE" id="PS51725"/>
    </source>
</evidence>
<organism evidence="2 3">
    <name type="scientific">Paenimyroides baculatum</name>
    <dbReference type="NCBI Taxonomy" id="2608000"/>
    <lineage>
        <taxon>Bacteria</taxon>
        <taxon>Pseudomonadati</taxon>
        <taxon>Bacteroidota</taxon>
        <taxon>Flavobacteriia</taxon>
        <taxon>Flavobacteriales</taxon>
        <taxon>Flavobacteriaceae</taxon>
        <taxon>Paenimyroides</taxon>
    </lineage>
</organism>
<evidence type="ECO:0000313" key="2">
    <source>
        <dbReference type="EMBL" id="KAA5532887.1"/>
    </source>
</evidence>
<proteinExistence type="predicted"/>
<dbReference type="Pfam" id="PF03992">
    <property type="entry name" value="ABM"/>
    <property type="match status" value="1"/>
</dbReference>
<accession>A0A5M6CCN3</accession>
<feature type="domain" description="ABM" evidence="1">
    <location>
        <begin position="41"/>
        <end position="130"/>
    </location>
</feature>
<sequence length="157" mass="18726">MLNLFQHLIKLSYFKRGKLIFLFFFLHQIRNFKIKIQVMRYVVIVAYRVFPDKRESFFNLVRKEADALVQNELGTLHVTNMIDQIDPNKFLNLKIFESKEAYEEHKKGLILKAFLQEADEMVIEGPNVIFEGIHMYSCDDYTLEQKSGEDMTAYFKR</sequence>
<comment type="caution">
    <text evidence="2">The sequence shown here is derived from an EMBL/GenBank/DDBJ whole genome shotgun (WGS) entry which is preliminary data.</text>
</comment>
<name>A0A5M6CCN3_9FLAO</name>
<evidence type="ECO:0000313" key="3">
    <source>
        <dbReference type="Proteomes" id="UP000325141"/>
    </source>
</evidence>
<dbReference type="Gene3D" id="3.30.70.100">
    <property type="match status" value="1"/>
</dbReference>
<reference evidence="2 3" key="1">
    <citation type="submission" date="2019-09" db="EMBL/GenBank/DDBJ databases">
        <title>Genome sequence and assembly of Flavobacterium sp.</title>
        <authorList>
            <person name="Chhetri G."/>
        </authorList>
    </citation>
    <scope>NUCLEOTIDE SEQUENCE [LARGE SCALE GENOMIC DNA]</scope>
    <source>
        <strain evidence="2 3">SNL9</strain>
    </source>
</reference>
<gene>
    <name evidence="2" type="ORF">F0460_12630</name>
</gene>
<dbReference type="InterPro" id="IPR011008">
    <property type="entry name" value="Dimeric_a/b-barrel"/>
</dbReference>
<dbReference type="AlphaFoldDB" id="A0A5M6CCN3"/>
<dbReference type="SUPFAM" id="SSF54909">
    <property type="entry name" value="Dimeric alpha+beta barrel"/>
    <property type="match status" value="1"/>
</dbReference>
<dbReference type="InterPro" id="IPR007138">
    <property type="entry name" value="ABM_dom"/>
</dbReference>
<dbReference type="EMBL" id="VWSG01000010">
    <property type="protein sequence ID" value="KAA5532887.1"/>
    <property type="molecule type" value="Genomic_DNA"/>
</dbReference>